<proteinExistence type="inferred from homology"/>
<evidence type="ECO:0000256" key="1">
    <source>
        <dbReference type="ARBA" id="ARBA00001164"/>
    </source>
</evidence>
<evidence type="ECO:0000313" key="14">
    <source>
        <dbReference type="Proteomes" id="UP001147830"/>
    </source>
</evidence>
<comment type="catalytic activity">
    <reaction evidence="1 10">
        <text>N-(5-phospho-beta-D-ribosyl)anthranilate = 1-(2-carboxyphenylamino)-1-deoxy-D-ribulose 5-phosphate</text>
        <dbReference type="Rhea" id="RHEA:21540"/>
        <dbReference type="ChEBI" id="CHEBI:18277"/>
        <dbReference type="ChEBI" id="CHEBI:58613"/>
        <dbReference type="EC" id="5.3.1.24"/>
    </reaction>
</comment>
<keyword evidence="14" id="KW-1185">Reference proteome</keyword>
<reference evidence="13" key="2">
    <citation type="submission" date="2022-08" db="EMBL/GenBank/DDBJ databases">
        <authorList>
            <person name="Dong C."/>
        </authorList>
    </citation>
    <scope>NUCLEOTIDE SEQUENCE</scope>
    <source>
        <strain evidence="13">59MF3M-4</strain>
    </source>
</reference>
<accession>A0A9X3AHG0</accession>
<organism evidence="13 14">
    <name type="scientific">Thalassolituus pacificus</name>
    <dbReference type="NCBI Taxonomy" id="2975440"/>
    <lineage>
        <taxon>Bacteria</taxon>
        <taxon>Pseudomonadati</taxon>
        <taxon>Pseudomonadota</taxon>
        <taxon>Gammaproteobacteria</taxon>
        <taxon>Oceanospirillales</taxon>
        <taxon>Oceanospirillaceae</taxon>
        <taxon>Thalassolituus</taxon>
    </lineage>
</organism>
<dbReference type="EMBL" id="JAOANI010000019">
    <property type="protein sequence ID" value="MCT7359867.1"/>
    <property type="molecule type" value="Genomic_DNA"/>
</dbReference>
<dbReference type="InterPro" id="IPR013785">
    <property type="entry name" value="Aldolase_TIM"/>
</dbReference>
<protein>
    <recommendedName>
        <fullName evidence="5 10">N-(5'-phosphoribosyl)anthranilate isomerase</fullName>
        <shortName evidence="10">PRAI</shortName>
        <ecNumber evidence="4 10">5.3.1.24</ecNumber>
    </recommendedName>
</protein>
<dbReference type="AlphaFoldDB" id="A0A9X3AHG0"/>
<evidence type="ECO:0000259" key="12">
    <source>
        <dbReference type="Pfam" id="PF00697"/>
    </source>
</evidence>
<evidence type="ECO:0000256" key="8">
    <source>
        <dbReference type="ARBA" id="ARBA00023141"/>
    </source>
</evidence>
<dbReference type="CDD" id="cd00405">
    <property type="entry name" value="PRAI"/>
    <property type="match status" value="1"/>
</dbReference>
<reference evidence="13" key="1">
    <citation type="journal article" date="2022" name="Front. Microbiol.">
        <title>Genome-based taxonomic rearrangement of Oceanobacter-related bacteria including the description of Thalassolituus hydrocarbonoclasticus sp. nov. and Thalassolituus pacificus sp. nov. and emended description of the genus Thalassolituus.</title>
        <authorList>
            <person name="Dong C."/>
            <person name="Wei L."/>
            <person name="Wang J."/>
            <person name="Lai Q."/>
            <person name="Huang Z."/>
            <person name="Shao Z."/>
        </authorList>
    </citation>
    <scope>NUCLEOTIDE SEQUENCE</scope>
    <source>
        <strain evidence="13">59MF3M-4</strain>
    </source>
</reference>
<evidence type="ECO:0000256" key="5">
    <source>
        <dbReference type="ARBA" id="ARBA00022272"/>
    </source>
</evidence>
<dbReference type="GO" id="GO:0004640">
    <property type="term" value="F:phosphoribosylanthranilate isomerase activity"/>
    <property type="evidence" value="ECO:0007669"/>
    <property type="project" value="UniProtKB-UniRule"/>
</dbReference>
<keyword evidence="9 10" id="KW-0413">Isomerase</keyword>
<keyword evidence="11" id="KW-1133">Transmembrane helix</keyword>
<evidence type="ECO:0000256" key="4">
    <source>
        <dbReference type="ARBA" id="ARBA00012572"/>
    </source>
</evidence>
<evidence type="ECO:0000256" key="2">
    <source>
        <dbReference type="ARBA" id="ARBA00004664"/>
    </source>
</evidence>
<gene>
    <name evidence="10" type="primary">trpF</name>
    <name evidence="13" type="ORF">NYR02_12680</name>
</gene>
<dbReference type="GO" id="GO:0000162">
    <property type="term" value="P:L-tryptophan biosynthetic process"/>
    <property type="evidence" value="ECO:0007669"/>
    <property type="project" value="UniProtKB-UniRule"/>
</dbReference>
<feature type="domain" description="N-(5'phosphoribosyl) anthranilate isomerase (PRAI)" evidence="12">
    <location>
        <begin position="10"/>
        <end position="205"/>
    </location>
</feature>
<feature type="transmembrane region" description="Helical" evidence="11">
    <location>
        <begin position="21"/>
        <end position="40"/>
    </location>
</feature>
<evidence type="ECO:0000256" key="6">
    <source>
        <dbReference type="ARBA" id="ARBA00022605"/>
    </source>
</evidence>
<dbReference type="SUPFAM" id="SSF51366">
    <property type="entry name" value="Ribulose-phoshate binding barrel"/>
    <property type="match status" value="1"/>
</dbReference>
<dbReference type="PANTHER" id="PTHR42894:SF1">
    <property type="entry name" value="N-(5'-PHOSPHORIBOSYL)ANTHRANILATE ISOMERASE"/>
    <property type="match status" value="1"/>
</dbReference>
<evidence type="ECO:0000256" key="7">
    <source>
        <dbReference type="ARBA" id="ARBA00022822"/>
    </source>
</evidence>
<evidence type="ECO:0000256" key="11">
    <source>
        <dbReference type="SAM" id="Phobius"/>
    </source>
</evidence>
<keyword evidence="6 10" id="KW-0028">Amino-acid biosynthesis</keyword>
<dbReference type="Proteomes" id="UP001147830">
    <property type="component" value="Unassembled WGS sequence"/>
</dbReference>
<evidence type="ECO:0000256" key="9">
    <source>
        <dbReference type="ARBA" id="ARBA00023235"/>
    </source>
</evidence>
<comment type="similarity">
    <text evidence="3 10">Belongs to the TrpF family.</text>
</comment>
<dbReference type="InterPro" id="IPR001240">
    <property type="entry name" value="PRAI_dom"/>
</dbReference>
<dbReference type="NCBIfam" id="NF002299">
    <property type="entry name" value="PRK01222.1-6"/>
    <property type="match status" value="1"/>
</dbReference>
<comment type="pathway">
    <text evidence="2 10">Amino-acid biosynthesis; L-tryptophan biosynthesis; L-tryptophan from chorismate: step 3/5.</text>
</comment>
<dbReference type="EC" id="5.3.1.24" evidence="4 10"/>
<keyword evidence="7 10" id="KW-0822">Tryptophan biosynthesis</keyword>
<dbReference type="Gene3D" id="3.20.20.70">
    <property type="entry name" value="Aldolase class I"/>
    <property type="match status" value="1"/>
</dbReference>
<evidence type="ECO:0000256" key="3">
    <source>
        <dbReference type="ARBA" id="ARBA00007571"/>
    </source>
</evidence>
<dbReference type="InterPro" id="IPR044643">
    <property type="entry name" value="TrpF_fam"/>
</dbReference>
<sequence>MSASYRRTRIKICGLTRAEDAAAAVAAGADAIGLVFYAPSPRAVDIAMAQAVVAAVPAFVTVTALFVNPDAAEVQKVLDSVRIDLLQFHGDEEHDFCSQFNRPYIKALRVRQASDVVEACLRFPGALAILLDSYKPGVPGGTGETFDWALVPDQQTKPIILAGGLTPENVGLAIRQVAPFAVDVSGGVEAAKGVKDHGKMTAFVNEVYCVDQQSF</sequence>
<feature type="transmembrane region" description="Helical" evidence="11">
    <location>
        <begin position="46"/>
        <end position="67"/>
    </location>
</feature>
<keyword evidence="11" id="KW-0472">Membrane</keyword>
<dbReference type="NCBIfam" id="NF002298">
    <property type="entry name" value="PRK01222.1-4"/>
    <property type="match status" value="1"/>
</dbReference>
<dbReference type="InterPro" id="IPR011060">
    <property type="entry name" value="RibuloseP-bd_barrel"/>
</dbReference>
<evidence type="ECO:0000313" key="13">
    <source>
        <dbReference type="EMBL" id="MCT7359867.1"/>
    </source>
</evidence>
<keyword evidence="11" id="KW-0812">Transmembrane</keyword>
<comment type="caution">
    <text evidence="13">The sequence shown here is derived from an EMBL/GenBank/DDBJ whole genome shotgun (WGS) entry which is preliminary data.</text>
</comment>
<name>A0A9X3AHG0_9GAMM</name>
<dbReference type="RefSeq" id="WP_225691994.1">
    <property type="nucleotide sequence ID" value="NZ_JAOANI010000019.1"/>
</dbReference>
<dbReference type="Pfam" id="PF00697">
    <property type="entry name" value="PRAI"/>
    <property type="match status" value="1"/>
</dbReference>
<dbReference type="FunFam" id="3.20.20.70:FF:000075">
    <property type="entry name" value="Tryptophan biosynthesis protein TRP1"/>
    <property type="match status" value="1"/>
</dbReference>
<evidence type="ECO:0000256" key="10">
    <source>
        <dbReference type="HAMAP-Rule" id="MF_00135"/>
    </source>
</evidence>
<dbReference type="PANTHER" id="PTHR42894">
    <property type="entry name" value="N-(5'-PHOSPHORIBOSYL)ANTHRANILATE ISOMERASE"/>
    <property type="match status" value="1"/>
</dbReference>
<dbReference type="HAMAP" id="MF_00135">
    <property type="entry name" value="PRAI"/>
    <property type="match status" value="1"/>
</dbReference>
<keyword evidence="8 10" id="KW-0057">Aromatic amino acid biosynthesis</keyword>